<evidence type="ECO:0000256" key="1">
    <source>
        <dbReference type="ARBA" id="ARBA00004123"/>
    </source>
</evidence>
<dbReference type="PROSITE" id="PS51032">
    <property type="entry name" value="AP2_ERF"/>
    <property type="match status" value="1"/>
</dbReference>
<dbReference type="GO" id="GO:0006950">
    <property type="term" value="P:response to stress"/>
    <property type="evidence" value="ECO:0007669"/>
    <property type="project" value="UniProtKB-ARBA"/>
</dbReference>
<evidence type="ECO:0000256" key="6">
    <source>
        <dbReference type="ARBA" id="ARBA00023163"/>
    </source>
</evidence>
<evidence type="ECO:0000259" key="10">
    <source>
        <dbReference type="PROSITE" id="PS51032"/>
    </source>
</evidence>
<dbReference type="GO" id="GO:0009873">
    <property type="term" value="P:ethylene-activated signaling pathway"/>
    <property type="evidence" value="ECO:0007669"/>
    <property type="project" value="UniProtKB-KW"/>
</dbReference>
<dbReference type="CDD" id="cd00018">
    <property type="entry name" value="AP2"/>
    <property type="match status" value="1"/>
</dbReference>
<dbReference type="GO" id="GO:0000976">
    <property type="term" value="F:transcription cis-regulatory region binding"/>
    <property type="evidence" value="ECO:0007669"/>
    <property type="project" value="UniProtKB-ARBA"/>
</dbReference>
<dbReference type="SUPFAM" id="SSF54171">
    <property type="entry name" value="DNA-binding domain"/>
    <property type="match status" value="1"/>
</dbReference>
<dbReference type="PANTHER" id="PTHR31190">
    <property type="entry name" value="DNA-BINDING DOMAIN"/>
    <property type="match status" value="1"/>
</dbReference>
<keyword evidence="6" id="KW-0804">Transcription</keyword>
<protein>
    <recommendedName>
        <fullName evidence="10">AP2/ERF domain-containing protein</fullName>
    </recommendedName>
</protein>
<dbReference type="InterPro" id="IPR036955">
    <property type="entry name" value="AP2/ERF_dom_sf"/>
</dbReference>
<dbReference type="OrthoDB" id="674504at2759"/>
<dbReference type="PANTHER" id="PTHR31190:SF499">
    <property type="entry name" value="ETHYLENE-RESPONSIVE TRANSCRIPTION FACTOR ERF105"/>
    <property type="match status" value="1"/>
</dbReference>
<dbReference type="EMBL" id="VOIH02000011">
    <property type="protein sequence ID" value="KAF3433192.1"/>
    <property type="molecule type" value="Genomic_DNA"/>
</dbReference>
<accession>A0A8K0DXU1</accession>
<keyword evidence="4" id="KW-0238">DNA-binding</keyword>
<evidence type="ECO:0000313" key="12">
    <source>
        <dbReference type="Proteomes" id="UP000796880"/>
    </source>
</evidence>
<dbReference type="GO" id="GO:0003700">
    <property type="term" value="F:DNA-binding transcription factor activity"/>
    <property type="evidence" value="ECO:0007669"/>
    <property type="project" value="InterPro"/>
</dbReference>
<gene>
    <name evidence="11" type="ORF">FNV43_RR24294</name>
</gene>
<dbReference type="Gene3D" id="3.30.730.10">
    <property type="entry name" value="AP2/ERF domain"/>
    <property type="match status" value="1"/>
</dbReference>
<evidence type="ECO:0000256" key="7">
    <source>
        <dbReference type="ARBA" id="ARBA00023242"/>
    </source>
</evidence>
<keyword evidence="7" id="KW-0539">Nucleus</keyword>
<dbReference type="InterPro" id="IPR001471">
    <property type="entry name" value="AP2/ERF_dom"/>
</dbReference>
<comment type="subcellular location">
    <subcellularLocation>
        <location evidence="1">Nucleus</location>
    </subcellularLocation>
</comment>
<name>A0A8K0DXU1_9ROSA</name>
<dbReference type="PRINTS" id="PR00367">
    <property type="entry name" value="ETHRSPELEMNT"/>
</dbReference>
<dbReference type="Proteomes" id="UP000796880">
    <property type="component" value="Unassembled WGS sequence"/>
</dbReference>
<keyword evidence="12" id="KW-1185">Reference proteome</keyword>
<comment type="similarity">
    <text evidence="8">Belongs to the AP2/ERF transcription factor family. ERF subfamily.</text>
</comment>
<feature type="domain" description="AP2/ERF" evidence="10">
    <location>
        <begin position="122"/>
        <end position="180"/>
    </location>
</feature>
<evidence type="ECO:0000256" key="9">
    <source>
        <dbReference type="SAM" id="MobiDB-lite"/>
    </source>
</evidence>
<evidence type="ECO:0000256" key="8">
    <source>
        <dbReference type="ARBA" id="ARBA00024343"/>
    </source>
</evidence>
<evidence type="ECO:0000256" key="2">
    <source>
        <dbReference type="ARBA" id="ARBA00022745"/>
    </source>
</evidence>
<keyword evidence="3" id="KW-0805">Transcription regulation</keyword>
<dbReference type="GO" id="GO:0005634">
    <property type="term" value="C:nucleus"/>
    <property type="evidence" value="ECO:0007669"/>
    <property type="project" value="UniProtKB-SubCell"/>
</dbReference>
<comment type="caution">
    <text evidence="11">The sequence shown here is derived from an EMBL/GenBank/DDBJ whole genome shotgun (WGS) entry which is preliminary data.</text>
</comment>
<keyword evidence="2" id="KW-0936">Ethylene signaling pathway</keyword>
<evidence type="ECO:0000256" key="3">
    <source>
        <dbReference type="ARBA" id="ARBA00023015"/>
    </source>
</evidence>
<feature type="region of interest" description="Disordered" evidence="9">
    <location>
        <begin position="180"/>
        <end position="227"/>
    </location>
</feature>
<proteinExistence type="inferred from homology"/>
<reference evidence="11" key="1">
    <citation type="submission" date="2020-03" db="EMBL/GenBank/DDBJ databases">
        <title>A high-quality chromosome-level genome assembly of a woody plant with both climbing and erect habits, Rhamnella rubrinervis.</title>
        <authorList>
            <person name="Lu Z."/>
            <person name="Yang Y."/>
            <person name="Zhu X."/>
            <person name="Sun Y."/>
        </authorList>
    </citation>
    <scope>NUCLEOTIDE SEQUENCE</scope>
    <source>
        <strain evidence="11">BYM</strain>
        <tissue evidence="11">Leaf</tissue>
    </source>
</reference>
<evidence type="ECO:0000256" key="5">
    <source>
        <dbReference type="ARBA" id="ARBA00023159"/>
    </source>
</evidence>
<evidence type="ECO:0000313" key="11">
    <source>
        <dbReference type="EMBL" id="KAF3433192.1"/>
    </source>
</evidence>
<dbReference type="InterPro" id="IPR044808">
    <property type="entry name" value="ERF_plant"/>
</dbReference>
<dbReference type="AlphaFoldDB" id="A0A8K0DXU1"/>
<dbReference type="FunFam" id="3.30.730.10:FF:000001">
    <property type="entry name" value="Ethylene-responsive transcription factor 2"/>
    <property type="match status" value="1"/>
</dbReference>
<dbReference type="Pfam" id="PF00847">
    <property type="entry name" value="AP2"/>
    <property type="match status" value="1"/>
</dbReference>
<evidence type="ECO:0000256" key="4">
    <source>
        <dbReference type="ARBA" id="ARBA00023125"/>
    </source>
</evidence>
<dbReference type="SMART" id="SM00380">
    <property type="entry name" value="AP2"/>
    <property type="match status" value="1"/>
</dbReference>
<organism evidence="11 12">
    <name type="scientific">Rhamnella rubrinervis</name>
    <dbReference type="NCBI Taxonomy" id="2594499"/>
    <lineage>
        <taxon>Eukaryota</taxon>
        <taxon>Viridiplantae</taxon>
        <taxon>Streptophyta</taxon>
        <taxon>Embryophyta</taxon>
        <taxon>Tracheophyta</taxon>
        <taxon>Spermatophyta</taxon>
        <taxon>Magnoliopsida</taxon>
        <taxon>eudicotyledons</taxon>
        <taxon>Gunneridae</taxon>
        <taxon>Pentapetalae</taxon>
        <taxon>rosids</taxon>
        <taxon>fabids</taxon>
        <taxon>Rosales</taxon>
        <taxon>Rhamnaceae</taxon>
        <taxon>rhamnoid group</taxon>
        <taxon>Rhamneae</taxon>
        <taxon>Rhamnella</taxon>
    </lineage>
</organism>
<keyword evidence="5" id="KW-0010">Activator</keyword>
<dbReference type="InterPro" id="IPR016177">
    <property type="entry name" value="DNA-bd_dom_sf"/>
</dbReference>
<feature type="compositionally biased region" description="Acidic residues" evidence="9">
    <location>
        <begin position="204"/>
        <end position="218"/>
    </location>
</feature>
<sequence length="227" mass="26066">MEKLEESSVLEVIRQHLLSDFTSIDDFTNSLSSEIIPNTSLLRPVKPEYCQSESESNSPISNPNYDQSFFNFDVSDFEMKPKVEDFESWPKALVLSSECKKSSRSKSPEQTLKASDSGEVRHYRGVRRRPWGKFAAEIRDPARKGSRIWLGTFDTDVDAAKAYDCAAFKMRGRKAILNFPLEAGESTEPPENTSRKRRRTKQEVEEELPEEQDPEELEAERVGWFES</sequence>